<proteinExistence type="predicted"/>
<accession>A0A0K0DRU6</accession>
<protein>
    <submittedName>
        <fullName evidence="4">EF-hand domain-containing protein</fullName>
    </submittedName>
</protein>
<dbReference type="InterPro" id="IPR011992">
    <property type="entry name" value="EF-hand-dom_pair"/>
</dbReference>
<dbReference type="Gene3D" id="1.10.238.10">
    <property type="entry name" value="EF-hand"/>
    <property type="match status" value="1"/>
</dbReference>
<dbReference type="CDD" id="cd00051">
    <property type="entry name" value="EFh"/>
    <property type="match status" value="1"/>
</dbReference>
<keyword evidence="1" id="KW-0106">Calcium</keyword>
<dbReference type="Proteomes" id="UP000035642">
    <property type="component" value="Unassembled WGS sequence"/>
</dbReference>
<dbReference type="InterPro" id="IPR002048">
    <property type="entry name" value="EF_hand_dom"/>
</dbReference>
<keyword evidence="3" id="KW-1185">Reference proteome</keyword>
<name>A0A0K0DRU6_ANGCA</name>
<dbReference type="SUPFAM" id="SSF47473">
    <property type="entry name" value="EF-hand"/>
    <property type="match status" value="1"/>
</dbReference>
<evidence type="ECO:0000256" key="1">
    <source>
        <dbReference type="ARBA" id="ARBA00022837"/>
    </source>
</evidence>
<dbReference type="InterPro" id="IPR018247">
    <property type="entry name" value="EF_Hand_1_Ca_BS"/>
</dbReference>
<sequence length="89" mass="9907">MGERKPSTVSKLTVHSALSQTMDLHNAAYSRYGIKKELKEYKQLFNMFDTDGSGAIGNEELKQAMLSIGMHANEAEIDNVIKEVRTSSD</sequence>
<dbReference type="WBParaSite" id="ACAC_0001448501-mRNA-1">
    <property type="protein sequence ID" value="ACAC_0001448501-mRNA-1"/>
    <property type="gene ID" value="ACAC_0001448501"/>
</dbReference>
<reference evidence="3" key="1">
    <citation type="submission" date="2012-09" db="EMBL/GenBank/DDBJ databases">
        <authorList>
            <person name="Martin A.A."/>
        </authorList>
    </citation>
    <scope>NUCLEOTIDE SEQUENCE</scope>
</reference>
<evidence type="ECO:0000259" key="2">
    <source>
        <dbReference type="PROSITE" id="PS50222"/>
    </source>
</evidence>
<reference evidence="4" key="2">
    <citation type="submission" date="2017-02" db="UniProtKB">
        <authorList>
            <consortium name="WormBaseParasite"/>
        </authorList>
    </citation>
    <scope>IDENTIFICATION</scope>
</reference>
<dbReference type="SMART" id="SM00054">
    <property type="entry name" value="EFh"/>
    <property type="match status" value="1"/>
</dbReference>
<feature type="domain" description="EF-hand" evidence="2">
    <location>
        <begin position="36"/>
        <end position="71"/>
    </location>
</feature>
<dbReference type="PROSITE" id="PS00018">
    <property type="entry name" value="EF_HAND_1"/>
    <property type="match status" value="1"/>
</dbReference>
<dbReference type="PROSITE" id="PS50222">
    <property type="entry name" value="EF_HAND_2"/>
    <property type="match status" value="1"/>
</dbReference>
<evidence type="ECO:0000313" key="4">
    <source>
        <dbReference type="WBParaSite" id="ACAC_0001448501-mRNA-1"/>
    </source>
</evidence>
<dbReference type="Pfam" id="PF13405">
    <property type="entry name" value="EF-hand_6"/>
    <property type="match status" value="1"/>
</dbReference>
<dbReference type="STRING" id="6313.A0A0K0DRU6"/>
<dbReference type="AlphaFoldDB" id="A0A0K0DRU6"/>
<organism evidence="3 4">
    <name type="scientific">Angiostrongylus cantonensis</name>
    <name type="common">Rat lungworm</name>
    <dbReference type="NCBI Taxonomy" id="6313"/>
    <lineage>
        <taxon>Eukaryota</taxon>
        <taxon>Metazoa</taxon>
        <taxon>Ecdysozoa</taxon>
        <taxon>Nematoda</taxon>
        <taxon>Chromadorea</taxon>
        <taxon>Rhabditida</taxon>
        <taxon>Rhabditina</taxon>
        <taxon>Rhabditomorpha</taxon>
        <taxon>Strongyloidea</taxon>
        <taxon>Metastrongylidae</taxon>
        <taxon>Angiostrongylus</taxon>
    </lineage>
</organism>
<evidence type="ECO:0000313" key="3">
    <source>
        <dbReference type="Proteomes" id="UP000035642"/>
    </source>
</evidence>
<dbReference type="GO" id="GO:0005509">
    <property type="term" value="F:calcium ion binding"/>
    <property type="evidence" value="ECO:0007669"/>
    <property type="project" value="InterPro"/>
</dbReference>